<dbReference type="AlphaFoldDB" id="G7IWR9"/>
<dbReference type="EnsemblPlants" id="AES69482">
    <property type="protein sequence ID" value="AES69482"/>
    <property type="gene ID" value="MTR_3g030510"/>
</dbReference>
<dbReference type="HOGENOM" id="CLU_1698131_0_0_1"/>
<protein>
    <submittedName>
        <fullName evidence="1 2">Uncharacterized protein</fullName>
    </submittedName>
</protein>
<reference evidence="1 3" key="2">
    <citation type="journal article" date="2014" name="BMC Genomics">
        <title>An improved genome release (version Mt4.0) for the model legume Medicago truncatula.</title>
        <authorList>
            <person name="Tang H."/>
            <person name="Krishnakumar V."/>
            <person name="Bidwell S."/>
            <person name="Rosen B."/>
            <person name="Chan A."/>
            <person name="Zhou S."/>
            <person name="Gentzbittel L."/>
            <person name="Childs K.L."/>
            <person name="Yandell M."/>
            <person name="Gundlach H."/>
            <person name="Mayer K.F."/>
            <person name="Schwartz D.C."/>
            <person name="Town C.D."/>
        </authorList>
    </citation>
    <scope>GENOME REANNOTATION</scope>
    <source>
        <strain evidence="2 3">cv. Jemalong A17</strain>
    </source>
</reference>
<keyword evidence="3" id="KW-1185">Reference proteome</keyword>
<evidence type="ECO:0000313" key="3">
    <source>
        <dbReference type="Proteomes" id="UP000002051"/>
    </source>
</evidence>
<accession>G7IWR9</accession>
<gene>
    <name evidence="1" type="ordered locus">MTR_3g030510</name>
</gene>
<dbReference type="EMBL" id="CM001219">
    <property type="protein sequence ID" value="AES69482.1"/>
    <property type="molecule type" value="Genomic_DNA"/>
</dbReference>
<evidence type="ECO:0000313" key="2">
    <source>
        <dbReference type="EnsemblPlants" id="AES69482"/>
    </source>
</evidence>
<dbReference type="Proteomes" id="UP000002051">
    <property type="component" value="Chromosome 3"/>
</dbReference>
<evidence type="ECO:0000313" key="1">
    <source>
        <dbReference type="EMBL" id="AES69482.1"/>
    </source>
</evidence>
<reference evidence="1 3" key="1">
    <citation type="journal article" date="2011" name="Nature">
        <title>The Medicago genome provides insight into the evolution of rhizobial symbioses.</title>
        <authorList>
            <person name="Young N.D."/>
            <person name="Debelle F."/>
            <person name="Oldroyd G.E."/>
            <person name="Geurts R."/>
            <person name="Cannon S.B."/>
            <person name="Udvardi M.K."/>
            <person name="Benedito V.A."/>
            <person name="Mayer K.F."/>
            <person name="Gouzy J."/>
            <person name="Schoof H."/>
            <person name="Van de Peer Y."/>
            <person name="Proost S."/>
            <person name="Cook D.R."/>
            <person name="Meyers B.C."/>
            <person name="Spannagl M."/>
            <person name="Cheung F."/>
            <person name="De Mita S."/>
            <person name="Krishnakumar V."/>
            <person name="Gundlach H."/>
            <person name="Zhou S."/>
            <person name="Mudge J."/>
            <person name="Bharti A.K."/>
            <person name="Murray J.D."/>
            <person name="Naoumkina M.A."/>
            <person name="Rosen B."/>
            <person name="Silverstein K.A."/>
            <person name="Tang H."/>
            <person name="Rombauts S."/>
            <person name="Zhao P.X."/>
            <person name="Zhou P."/>
            <person name="Barbe V."/>
            <person name="Bardou P."/>
            <person name="Bechner M."/>
            <person name="Bellec A."/>
            <person name="Berger A."/>
            <person name="Berges H."/>
            <person name="Bidwell S."/>
            <person name="Bisseling T."/>
            <person name="Choisne N."/>
            <person name="Couloux A."/>
            <person name="Denny R."/>
            <person name="Deshpande S."/>
            <person name="Dai X."/>
            <person name="Doyle J.J."/>
            <person name="Dudez A.M."/>
            <person name="Farmer A.D."/>
            <person name="Fouteau S."/>
            <person name="Franken C."/>
            <person name="Gibelin C."/>
            <person name="Gish J."/>
            <person name="Goldstein S."/>
            <person name="Gonzalez A.J."/>
            <person name="Green P.J."/>
            <person name="Hallab A."/>
            <person name="Hartog M."/>
            <person name="Hua A."/>
            <person name="Humphray S.J."/>
            <person name="Jeong D.H."/>
            <person name="Jing Y."/>
            <person name="Jocker A."/>
            <person name="Kenton S.M."/>
            <person name="Kim D.J."/>
            <person name="Klee K."/>
            <person name="Lai H."/>
            <person name="Lang C."/>
            <person name="Lin S."/>
            <person name="Macmil S.L."/>
            <person name="Magdelenat G."/>
            <person name="Matthews L."/>
            <person name="McCorrison J."/>
            <person name="Monaghan E.L."/>
            <person name="Mun J.H."/>
            <person name="Najar F.Z."/>
            <person name="Nicholson C."/>
            <person name="Noirot C."/>
            <person name="O'Bleness M."/>
            <person name="Paule C.R."/>
            <person name="Poulain J."/>
            <person name="Prion F."/>
            <person name="Qin B."/>
            <person name="Qu C."/>
            <person name="Retzel E.F."/>
            <person name="Riddle C."/>
            <person name="Sallet E."/>
            <person name="Samain S."/>
            <person name="Samson N."/>
            <person name="Sanders I."/>
            <person name="Saurat O."/>
            <person name="Scarpelli C."/>
            <person name="Schiex T."/>
            <person name="Segurens B."/>
            <person name="Severin A.J."/>
            <person name="Sherrier D.J."/>
            <person name="Shi R."/>
            <person name="Sims S."/>
            <person name="Singer S.R."/>
            <person name="Sinharoy S."/>
            <person name="Sterck L."/>
            <person name="Viollet A."/>
            <person name="Wang B.B."/>
            <person name="Wang K."/>
            <person name="Wang M."/>
            <person name="Wang X."/>
            <person name="Warfsmann J."/>
            <person name="Weissenbach J."/>
            <person name="White D.D."/>
            <person name="White J.D."/>
            <person name="Wiley G.B."/>
            <person name="Wincker P."/>
            <person name="Xing Y."/>
            <person name="Yang L."/>
            <person name="Yao Z."/>
            <person name="Ying F."/>
            <person name="Zhai J."/>
            <person name="Zhou L."/>
            <person name="Zuber A."/>
            <person name="Denarie J."/>
            <person name="Dixon R.A."/>
            <person name="May G.D."/>
            <person name="Schwartz D.C."/>
            <person name="Rogers J."/>
            <person name="Quetier F."/>
            <person name="Town C.D."/>
            <person name="Roe B.A."/>
        </authorList>
    </citation>
    <scope>NUCLEOTIDE SEQUENCE [LARGE SCALE GENOMIC DNA]</scope>
    <source>
        <strain evidence="1">A17</strain>
        <strain evidence="2 3">cv. Jemalong A17</strain>
    </source>
</reference>
<proteinExistence type="predicted"/>
<reference evidence="2" key="3">
    <citation type="submission" date="2015-04" db="UniProtKB">
        <authorList>
            <consortium name="EnsemblPlants"/>
        </authorList>
    </citation>
    <scope>IDENTIFICATION</scope>
    <source>
        <strain evidence="2">cv. Jemalong A17</strain>
    </source>
</reference>
<sequence>MERLNKNKWSFTKVIGANHRSVSTWKPVVEELKRKLSIWEGDVKIRFGNGLKSNFWRGGWLGSDCLMQVFLRLYALAADQNCSVADAAVLGGICYKRVVSATARNLSSSQDQGFVDFDGGSVKRVHCKIGLLTAAEGCTKCSNNRSTQRQFQTRD</sequence>
<name>G7IWR9_MEDTR</name>
<organism evidence="1 3">
    <name type="scientific">Medicago truncatula</name>
    <name type="common">Barrel medic</name>
    <name type="synonym">Medicago tribuloides</name>
    <dbReference type="NCBI Taxonomy" id="3880"/>
    <lineage>
        <taxon>Eukaryota</taxon>
        <taxon>Viridiplantae</taxon>
        <taxon>Streptophyta</taxon>
        <taxon>Embryophyta</taxon>
        <taxon>Tracheophyta</taxon>
        <taxon>Spermatophyta</taxon>
        <taxon>Magnoliopsida</taxon>
        <taxon>eudicotyledons</taxon>
        <taxon>Gunneridae</taxon>
        <taxon>Pentapetalae</taxon>
        <taxon>rosids</taxon>
        <taxon>fabids</taxon>
        <taxon>Fabales</taxon>
        <taxon>Fabaceae</taxon>
        <taxon>Papilionoideae</taxon>
        <taxon>50 kb inversion clade</taxon>
        <taxon>NPAAA clade</taxon>
        <taxon>Hologalegina</taxon>
        <taxon>IRL clade</taxon>
        <taxon>Trifolieae</taxon>
        <taxon>Medicago</taxon>
    </lineage>
</organism>
<dbReference type="PaxDb" id="3880-AES69482"/>